<reference evidence="2 3" key="1">
    <citation type="submission" date="2018-08" db="EMBL/GenBank/DDBJ databases">
        <title>Sequencing the genomes of 1000 actinobacteria strains.</title>
        <authorList>
            <person name="Klenk H.-P."/>
        </authorList>
    </citation>
    <scope>NUCLEOTIDE SEQUENCE [LARGE SCALE GENOMIC DNA]</scope>
    <source>
        <strain evidence="2 3">DSM 43927</strain>
    </source>
</reference>
<evidence type="ECO:0000313" key="3">
    <source>
        <dbReference type="Proteomes" id="UP000256661"/>
    </source>
</evidence>
<feature type="compositionally biased region" description="Basic residues" evidence="1">
    <location>
        <begin position="1"/>
        <end position="12"/>
    </location>
</feature>
<feature type="region of interest" description="Disordered" evidence="1">
    <location>
        <begin position="1"/>
        <end position="21"/>
    </location>
</feature>
<comment type="caution">
    <text evidence="2">The sequence shown here is derived from an EMBL/GenBank/DDBJ whole genome shotgun (WGS) entry which is preliminary data.</text>
</comment>
<keyword evidence="3" id="KW-1185">Reference proteome</keyword>
<accession>A0A3D9SJF2</accession>
<proteinExistence type="predicted"/>
<dbReference type="Proteomes" id="UP000256661">
    <property type="component" value="Unassembled WGS sequence"/>
</dbReference>
<gene>
    <name evidence="2" type="ORF">DFJ69_1474</name>
</gene>
<dbReference type="AlphaFoldDB" id="A0A3D9SJF2"/>
<sequence length="284" mass="28311">MTLARPGRRRTAPARPTQGRAGLGGVAGWWVGVAWGVGGRGGAGGWAGSAQPAGGGTGFAGRVGRTGFGAWVVAACSGAGRVSGGVGRGRVREGHAGRGCDGGTVLGGGNARDLCWCGRAWFVRANAGGRGGGPAGALLGVVGPCLSFPGARNRGPHQCVGRRGAQGAGQSLAPGLRGALRPVRFGLFGLGGLRRAVVQGCVLGACGHRRGAGVPTGGRRSGRAEGSGDLGNVDGRRGGRAWDVGLRRLRASGLGRSGLLLGVRLGRRRWMRVARLILVGGSGR</sequence>
<evidence type="ECO:0000313" key="2">
    <source>
        <dbReference type="EMBL" id="REE96052.1"/>
    </source>
</evidence>
<dbReference type="EMBL" id="QTTT01000001">
    <property type="protein sequence ID" value="REE96052.1"/>
    <property type="molecule type" value="Genomic_DNA"/>
</dbReference>
<protein>
    <submittedName>
        <fullName evidence="2">Uncharacterized protein</fullName>
    </submittedName>
</protein>
<feature type="region of interest" description="Disordered" evidence="1">
    <location>
        <begin position="213"/>
        <end position="232"/>
    </location>
</feature>
<organism evidence="2 3">
    <name type="scientific">Thermomonospora umbrina</name>
    <dbReference type="NCBI Taxonomy" id="111806"/>
    <lineage>
        <taxon>Bacteria</taxon>
        <taxon>Bacillati</taxon>
        <taxon>Actinomycetota</taxon>
        <taxon>Actinomycetes</taxon>
        <taxon>Streptosporangiales</taxon>
        <taxon>Thermomonosporaceae</taxon>
        <taxon>Thermomonospora</taxon>
    </lineage>
</organism>
<name>A0A3D9SJF2_9ACTN</name>
<evidence type="ECO:0000256" key="1">
    <source>
        <dbReference type="SAM" id="MobiDB-lite"/>
    </source>
</evidence>